<keyword evidence="7" id="KW-1185">Reference proteome</keyword>
<feature type="compositionally biased region" description="Low complexity" evidence="5">
    <location>
        <begin position="95"/>
        <end position="108"/>
    </location>
</feature>
<keyword evidence="4" id="KW-0131">Cell cycle</keyword>
<evidence type="ECO:0000256" key="5">
    <source>
        <dbReference type="SAM" id="MobiDB-lite"/>
    </source>
</evidence>
<reference evidence="6" key="1">
    <citation type="submission" date="2021-02" db="EMBL/GenBank/DDBJ databases">
        <authorList>
            <person name="Nowell W R."/>
        </authorList>
    </citation>
    <scope>NUCLEOTIDE SEQUENCE</scope>
    <source>
        <strain evidence="6">Ploen Becks lab</strain>
    </source>
</reference>
<dbReference type="OrthoDB" id="5949865at2759"/>
<dbReference type="EMBL" id="CAJNOC010001004">
    <property type="protein sequence ID" value="CAF0825782.1"/>
    <property type="molecule type" value="Genomic_DNA"/>
</dbReference>
<dbReference type="GO" id="GO:0051301">
    <property type="term" value="P:cell division"/>
    <property type="evidence" value="ECO:0007669"/>
    <property type="project" value="UniProtKB-KW"/>
</dbReference>
<feature type="region of interest" description="Disordered" evidence="5">
    <location>
        <begin position="90"/>
        <end position="112"/>
    </location>
</feature>
<evidence type="ECO:0000313" key="6">
    <source>
        <dbReference type="EMBL" id="CAF0825782.1"/>
    </source>
</evidence>
<dbReference type="Pfam" id="PF04667">
    <property type="entry name" value="Endosulfine"/>
    <property type="match status" value="1"/>
</dbReference>
<feature type="region of interest" description="Disordered" evidence="5">
    <location>
        <begin position="204"/>
        <end position="231"/>
    </location>
</feature>
<feature type="region of interest" description="Disordered" evidence="5">
    <location>
        <begin position="23"/>
        <end position="42"/>
    </location>
</feature>
<dbReference type="Proteomes" id="UP000663879">
    <property type="component" value="Unassembled WGS sequence"/>
</dbReference>
<comment type="function">
    <text evidence="4">Protein phosphatase inhibitor that specifically inhibits protein phosphatase 2A (PP2A) during mitosis.</text>
</comment>
<keyword evidence="3 4" id="KW-0650">Protein phosphatase inhibitor</keyword>
<dbReference type="InterPro" id="IPR006760">
    <property type="entry name" value="Endosulphine"/>
</dbReference>
<dbReference type="AlphaFoldDB" id="A0A813UEY0"/>
<proteinExistence type="inferred from homology"/>
<gene>
    <name evidence="6" type="ORF">OXX778_LOCUS7709</name>
</gene>
<comment type="similarity">
    <text evidence="1 4">Belongs to the endosulfine family.</text>
</comment>
<dbReference type="GO" id="GO:0004864">
    <property type="term" value="F:protein phosphatase inhibitor activity"/>
    <property type="evidence" value="ECO:0007669"/>
    <property type="project" value="UniProtKB-KW"/>
</dbReference>
<comment type="caution">
    <text evidence="6">The sequence shown here is derived from an EMBL/GenBank/DDBJ whole genome shotgun (WGS) entry which is preliminary data.</text>
</comment>
<dbReference type="GO" id="GO:0005737">
    <property type="term" value="C:cytoplasm"/>
    <property type="evidence" value="ECO:0007669"/>
    <property type="project" value="UniProtKB-SubCell"/>
</dbReference>
<protein>
    <submittedName>
        <fullName evidence="6">Uncharacterized protein</fullName>
    </submittedName>
</protein>
<comment type="subcellular location">
    <subcellularLocation>
        <location evidence="4">Cytoplasm</location>
    </subcellularLocation>
</comment>
<feature type="compositionally biased region" description="Polar residues" evidence="5">
    <location>
        <begin position="218"/>
        <end position="231"/>
    </location>
</feature>
<keyword evidence="4" id="KW-0963">Cytoplasm</keyword>
<keyword evidence="2 4" id="KW-0498">Mitosis</keyword>
<evidence type="ECO:0000256" key="4">
    <source>
        <dbReference type="RuleBase" id="RU363120"/>
    </source>
</evidence>
<evidence type="ECO:0000256" key="3">
    <source>
        <dbReference type="ARBA" id="ARBA00023272"/>
    </source>
</evidence>
<accession>A0A813UEY0</accession>
<organism evidence="6 7">
    <name type="scientific">Brachionus calyciflorus</name>
    <dbReference type="NCBI Taxonomy" id="104777"/>
    <lineage>
        <taxon>Eukaryota</taxon>
        <taxon>Metazoa</taxon>
        <taxon>Spiralia</taxon>
        <taxon>Gnathifera</taxon>
        <taxon>Rotifera</taxon>
        <taxon>Eurotatoria</taxon>
        <taxon>Monogononta</taxon>
        <taxon>Pseudotrocha</taxon>
        <taxon>Ploima</taxon>
        <taxon>Brachionidae</taxon>
        <taxon>Brachionus</taxon>
    </lineage>
</organism>
<evidence type="ECO:0000313" key="7">
    <source>
        <dbReference type="Proteomes" id="UP000663879"/>
    </source>
</evidence>
<evidence type="ECO:0000256" key="2">
    <source>
        <dbReference type="ARBA" id="ARBA00022776"/>
    </source>
</evidence>
<sequence>MESTPSSSPQLNTPIVAQIVKQTPEQEEELKLRSKYPNAQKPGASAFIQKMLHKGNKKYFDSGDYNMAKSRCKANGNSNKLVQTTNINPNQCGGDSSSSNSSLNDSPSITNTVQNDSLTIQQQLQQQSTPKPSIELNVNNTSQVNSPLLTNGLQQQHQQYPTSPCVNYLNINSYSNHHHHSLSSSISASSLMTQSLNSEEIGHGIPTPECIQSRKHSIAQSKLATPRLSSS</sequence>
<keyword evidence="4" id="KW-0132">Cell division</keyword>
<evidence type="ECO:0000256" key="1">
    <source>
        <dbReference type="ARBA" id="ARBA00010520"/>
    </source>
</evidence>
<name>A0A813UEY0_9BILA</name>